<dbReference type="CDD" id="cd00202">
    <property type="entry name" value="ZnF_GATA"/>
    <property type="match status" value="1"/>
</dbReference>
<dbReference type="SMART" id="SM00401">
    <property type="entry name" value="ZnF_GATA"/>
    <property type="match status" value="1"/>
</dbReference>
<dbReference type="InterPro" id="IPR000679">
    <property type="entry name" value="Znf_GATA"/>
</dbReference>
<accession>A0AA38LCJ6</accession>
<evidence type="ECO:0000256" key="9">
    <source>
        <dbReference type="SAM" id="MobiDB-lite"/>
    </source>
</evidence>
<evidence type="ECO:0000256" key="7">
    <source>
        <dbReference type="ARBA" id="ARBA00024019"/>
    </source>
</evidence>
<feature type="non-terminal residue" evidence="11">
    <location>
        <position position="1"/>
    </location>
</feature>
<dbReference type="PROSITE" id="PS00344">
    <property type="entry name" value="GATA_ZN_FINGER_1"/>
    <property type="match status" value="1"/>
</dbReference>
<sequence>MLFSRGYSSGTLDEDFKDRLDQTETPLLCSSNMITTICEVPNSLETGAQKILAMYCTEAESCFRPCPNRPSGLELFGPAPHSSFFKGSPQHIPNALDYGYPNQQPKTRLQEEDLIGRLDECASDANSANYSTVDCTLSLGTPSTRYSSTKQGTFTSSREASPSMTRDVASDPFKGSCASYTWNNSSSNHANTNSNNVSWQVPMDYSRDMSFVNAKQERTTTGYGNMFNQNTISNSRMVHKSGRNGSENASSVGRKCANCDTTTTPLWRNGPKGPKSLCNACGIRYKKEERRTAACDPNQSKKNNQDDIYENSYNMNILHAGCCTDDMTNNSRE</sequence>
<name>A0AA38LCJ6_TAXCH</name>
<evidence type="ECO:0000256" key="5">
    <source>
        <dbReference type="ARBA" id="ARBA00023125"/>
    </source>
</evidence>
<keyword evidence="3" id="KW-0862">Zinc</keyword>
<dbReference type="Proteomes" id="UP000824469">
    <property type="component" value="Unassembled WGS sequence"/>
</dbReference>
<evidence type="ECO:0000256" key="3">
    <source>
        <dbReference type="ARBA" id="ARBA00022833"/>
    </source>
</evidence>
<keyword evidence="5" id="KW-0238">DNA-binding</keyword>
<dbReference type="InterPro" id="IPR013088">
    <property type="entry name" value="Znf_NHR/GATA"/>
</dbReference>
<keyword evidence="4" id="KW-0805">Transcription regulation</keyword>
<evidence type="ECO:0000313" key="12">
    <source>
        <dbReference type="Proteomes" id="UP000824469"/>
    </source>
</evidence>
<dbReference type="GO" id="GO:0043565">
    <property type="term" value="F:sequence-specific DNA binding"/>
    <property type="evidence" value="ECO:0007669"/>
    <property type="project" value="InterPro"/>
</dbReference>
<comment type="caution">
    <text evidence="11">The sequence shown here is derived from an EMBL/GenBank/DDBJ whole genome shotgun (WGS) entry which is preliminary data.</text>
</comment>
<dbReference type="PROSITE" id="PS50114">
    <property type="entry name" value="GATA_ZN_FINGER_2"/>
    <property type="match status" value="1"/>
</dbReference>
<dbReference type="Gene3D" id="3.30.50.10">
    <property type="entry name" value="Erythroid Transcription Factor GATA-1, subunit A"/>
    <property type="match status" value="1"/>
</dbReference>
<evidence type="ECO:0000256" key="6">
    <source>
        <dbReference type="ARBA" id="ARBA00023163"/>
    </source>
</evidence>
<keyword evidence="2 8" id="KW-0863">Zinc-finger</keyword>
<feature type="domain" description="GATA-type" evidence="10">
    <location>
        <begin position="250"/>
        <end position="286"/>
    </location>
</feature>
<keyword evidence="1" id="KW-0479">Metal-binding</keyword>
<dbReference type="PANTHER" id="PTHR46813">
    <property type="entry name" value="GATA TRANSCRIPTION FACTOR 18"/>
    <property type="match status" value="1"/>
</dbReference>
<dbReference type="GO" id="GO:0006355">
    <property type="term" value="P:regulation of DNA-templated transcription"/>
    <property type="evidence" value="ECO:0007669"/>
    <property type="project" value="InterPro"/>
</dbReference>
<keyword evidence="12" id="KW-1185">Reference proteome</keyword>
<dbReference type="Pfam" id="PF00320">
    <property type="entry name" value="GATA"/>
    <property type="match status" value="1"/>
</dbReference>
<evidence type="ECO:0000256" key="8">
    <source>
        <dbReference type="PROSITE-ProRule" id="PRU00094"/>
    </source>
</evidence>
<protein>
    <recommendedName>
        <fullName evidence="10">GATA-type domain-containing protein</fullName>
    </recommendedName>
</protein>
<evidence type="ECO:0000313" key="11">
    <source>
        <dbReference type="EMBL" id="KAH9319176.1"/>
    </source>
</evidence>
<dbReference type="SUPFAM" id="SSF57716">
    <property type="entry name" value="Glucocorticoid receptor-like (DNA-binding domain)"/>
    <property type="match status" value="1"/>
</dbReference>
<dbReference type="PANTHER" id="PTHR46813:SF16">
    <property type="entry name" value="GATA TRANSCRIPTION FACTOR 18"/>
    <property type="match status" value="1"/>
</dbReference>
<gene>
    <name evidence="11" type="ORF">KI387_020945</name>
</gene>
<evidence type="ECO:0000256" key="1">
    <source>
        <dbReference type="ARBA" id="ARBA00022723"/>
    </source>
</evidence>
<evidence type="ECO:0000256" key="4">
    <source>
        <dbReference type="ARBA" id="ARBA00023015"/>
    </source>
</evidence>
<organism evidence="11 12">
    <name type="scientific">Taxus chinensis</name>
    <name type="common">Chinese yew</name>
    <name type="synonym">Taxus wallichiana var. chinensis</name>
    <dbReference type="NCBI Taxonomy" id="29808"/>
    <lineage>
        <taxon>Eukaryota</taxon>
        <taxon>Viridiplantae</taxon>
        <taxon>Streptophyta</taxon>
        <taxon>Embryophyta</taxon>
        <taxon>Tracheophyta</taxon>
        <taxon>Spermatophyta</taxon>
        <taxon>Pinopsida</taxon>
        <taxon>Pinidae</taxon>
        <taxon>Conifers II</taxon>
        <taxon>Cupressales</taxon>
        <taxon>Taxaceae</taxon>
        <taxon>Taxus</taxon>
    </lineage>
</organism>
<feature type="compositionally biased region" description="Polar residues" evidence="9">
    <location>
        <begin position="146"/>
        <end position="164"/>
    </location>
</feature>
<evidence type="ECO:0000256" key="2">
    <source>
        <dbReference type="ARBA" id="ARBA00022771"/>
    </source>
</evidence>
<dbReference type="OMA" id="YCTEAES"/>
<dbReference type="GO" id="GO:0008270">
    <property type="term" value="F:zinc ion binding"/>
    <property type="evidence" value="ECO:0007669"/>
    <property type="project" value="UniProtKB-KW"/>
</dbReference>
<dbReference type="AlphaFoldDB" id="A0AA38LCJ6"/>
<keyword evidence="6" id="KW-0804">Transcription</keyword>
<comment type="similarity">
    <text evidence="7">Belongs to the type IV zinc-finger family. Class B subfamily.</text>
</comment>
<dbReference type="EMBL" id="JAHRHJ020000004">
    <property type="protein sequence ID" value="KAH9319176.1"/>
    <property type="molecule type" value="Genomic_DNA"/>
</dbReference>
<reference evidence="11 12" key="1">
    <citation type="journal article" date="2021" name="Nat. Plants">
        <title>The Taxus genome provides insights into paclitaxel biosynthesis.</title>
        <authorList>
            <person name="Xiong X."/>
            <person name="Gou J."/>
            <person name="Liao Q."/>
            <person name="Li Y."/>
            <person name="Zhou Q."/>
            <person name="Bi G."/>
            <person name="Li C."/>
            <person name="Du R."/>
            <person name="Wang X."/>
            <person name="Sun T."/>
            <person name="Guo L."/>
            <person name="Liang H."/>
            <person name="Lu P."/>
            <person name="Wu Y."/>
            <person name="Zhang Z."/>
            <person name="Ro D.K."/>
            <person name="Shang Y."/>
            <person name="Huang S."/>
            <person name="Yan J."/>
        </authorList>
    </citation>
    <scope>NUCLEOTIDE SEQUENCE [LARGE SCALE GENOMIC DNA]</scope>
    <source>
        <strain evidence="11">Ta-2019</strain>
    </source>
</reference>
<evidence type="ECO:0000259" key="10">
    <source>
        <dbReference type="PROSITE" id="PS50114"/>
    </source>
</evidence>
<feature type="region of interest" description="Disordered" evidence="9">
    <location>
        <begin position="146"/>
        <end position="169"/>
    </location>
</feature>
<proteinExistence type="inferred from homology"/>